<sequence length="454" mass="53702">MQVDQKLLKKFNNYNYCYQQYLSVIDDQEVFKNFPQPIQDEIQLQLLRIIVEQMLKNEHFKTKHEGTILSLLKKLKLQVIPTSEYLFKQGEVASDMYFIVQGKVQILKQLDNDKAIILTELGQGDIVGEMGILTTYHRRQACALAILPTFVAILKQQDFEEISQIYPEIYKMIYKIAKKRQMQNQENQNNLLVYPGEFFGKFQLTHQREGIYIIAKSMIKLATLKFHDYQVVSKCFPKWQNNIQNIMRGQQIQFQIPILKEVENQQIKILSPQNQNLKIQLPIQFSDQILQQFDQQIPIFINSDPSISNYSEQSESSDEIFFNTKHDYYSKKIKNLKQCAQKKKFMLGDFDLVSESGLILDPRKFETRENIKNYQQILKNKKLSHYNKQNSHKKILKLDKLNIDTNEQIKQDILQNKQYVELNPDNKNIPQFIESPKIENQTDIFTTNRLLNRQ</sequence>
<evidence type="ECO:0000256" key="8">
    <source>
        <dbReference type="ARBA" id="ARBA00023303"/>
    </source>
</evidence>
<dbReference type="InterPro" id="IPR014710">
    <property type="entry name" value="RmlC-like_jellyroll"/>
</dbReference>
<dbReference type="Gene3D" id="2.60.120.10">
    <property type="entry name" value="Jelly Rolls"/>
    <property type="match status" value="1"/>
</dbReference>
<evidence type="ECO:0000313" key="10">
    <source>
        <dbReference type="EMBL" id="KRX04374.1"/>
    </source>
</evidence>
<dbReference type="OrthoDB" id="417078at2759"/>
<dbReference type="InParanoid" id="A0A0V0QQ68"/>
<evidence type="ECO:0000256" key="2">
    <source>
        <dbReference type="ARBA" id="ARBA00022448"/>
    </source>
</evidence>
<comment type="subcellular location">
    <subcellularLocation>
        <location evidence="1">Membrane</location>
        <topology evidence="1">Multi-pass membrane protein</topology>
    </subcellularLocation>
</comment>
<evidence type="ECO:0000313" key="11">
    <source>
        <dbReference type="Proteomes" id="UP000054937"/>
    </source>
</evidence>
<dbReference type="PROSITE" id="PS50042">
    <property type="entry name" value="CNMP_BINDING_3"/>
    <property type="match status" value="1"/>
</dbReference>
<reference evidence="10 11" key="1">
    <citation type="journal article" date="2015" name="Sci. Rep.">
        <title>Genome of the facultative scuticociliatosis pathogen Pseudocohnilembus persalinus provides insight into its virulence through horizontal gene transfer.</title>
        <authorList>
            <person name="Xiong J."/>
            <person name="Wang G."/>
            <person name="Cheng J."/>
            <person name="Tian M."/>
            <person name="Pan X."/>
            <person name="Warren A."/>
            <person name="Jiang C."/>
            <person name="Yuan D."/>
            <person name="Miao W."/>
        </authorList>
    </citation>
    <scope>NUCLEOTIDE SEQUENCE [LARGE SCALE GENOMIC DNA]</scope>
    <source>
        <strain evidence="10">36N120E</strain>
    </source>
</reference>
<dbReference type="EMBL" id="LDAU01000118">
    <property type="protein sequence ID" value="KRX04374.1"/>
    <property type="molecule type" value="Genomic_DNA"/>
</dbReference>
<accession>A0A0V0QQ68</accession>
<dbReference type="AlphaFoldDB" id="A0A0V0QQ68"/>
<keyword evidence="5" id="KW-0406">Ion transport</keyword>
<protein>
    <submittedName>
        <fullName evidence="10">Cyclic nucleotide-binding protein</fullName>
    </submittedName>
</protein>
<dbReference type="SMART" id="SM00100">
    <property type="entry name" value="cNMP"/>
    <property type="match status" value="1"/>
</dbReference>
<organism evidence="10 11">
    <name type="scientific">Pseudocohnilembus persalinus</name>
    <name type="common">Ciliate</name>
    <dbReference type="NCBI Taxonomy" id="266149"/>
    <lineage>
        <taxon>Eukaryota</taxon>
        <taxon>Sar</taxon>
        <taxon>Alveolata</taxon>
        <taxon>Ciliophora</taxon>
        <taxon>Intramacronucleata</taxon>
        <taxon>Oligohymenophorea</taxon>
        <taxon>Scuticociliatia</taxon>
        <taxon>Philasterida</taxon>
        <taxon>Pseudocohnilembidae</taxon>
        <taxon>Pseudocohnilembus</taxon>
    </lineage>
</organism>
<evidence type="ECO:0000256" key="4">
    <source>
        <dbReference type="ARBA" id="ARBA00022989"/>
    </source>
</evidence>
<dbReference type="InterPro" id="IPR018488">
    <property type="entry name" value="cNMP-bd_CS"/>
</dbReference>
<comment type="caution">
    <text evidence="10">The sequence shown here is derived from an EMBL/GenBank/DDBJ whole genome shotgun (WGS) entry which is preliminary data.</text>
</comment>
<dbReference type="InterPro" id="IPR050866">
    <property type="entry name" value="CNG_cation_channel"/>
</dbReference>
<evidence type="ECO:0000259" key="9">
    <source>
        <dbReference type="PROSITE" id="PS50042"/>
    </source>
</evidence>
<dbReference type="PROSITE" id="PS00889">
    <property type="entry name" value="CNMP_BINDING_2"/>
    <property type="match status" value="1"/>
</dbReference>
<keyword evidence="11" id="KW-1185">Reference proteome</keyword>
<feature type="domain" description="Cyclic nucleotide-binding" evidence="9">
    <location>
        <begin position="59"/>
        <end position="180"/>
    </location>
</feature>
<dbReference type="GO" id="GO:0005221">
    <property type="term" value="F:intracellularly cyclic nucleotide-activated monoatomic cation channel activity"/>
    <property type="evidence" value="ECO:0007669"/>
    <property type="project" value="InterPro"/>
</dbReference>
<gene>
    <name evidence="10" type="ORF">PPERSA_05635</name>
</gene>
<keyword evidence="7" id="KW-1071">Ligand-gated ion channel</keyword>
<dbReference type="GO" id="GO:0016020">
    <property type="term" value="C:membrane"/>
    <property type="evidence" value="ECO:0007669"/>
    <property type="project" value="UniProtKB-SubCell"/>
</dbReference>
<keyword evidence="8" id="KW-0407">Ion channel</keyword>
<evidence type="ECO:0000256" key="3">
    <source>
        <dbReference type="ARBA" id="ARBA00022692"/>
    </source>
</evidence>
<evidence type="ECO:0000256" key="6">
    <source>
        <dbReference type="ARBA" id="ARBA00023136"/>
    </source>
</evidence>
<keyword evidence="2" id="KW-0813">Transport</keyword>
<dbReference type="PANTHER" id="PTHR45638">
    <property type="entry name" value="CYCLIC NUCLEOTIDE-GATED CATION CHANNEL SUBUNIT A"/>
    <property type="match status" value="1"/>
</dbReference>
<dbReference type="InterPro" id="IPR018490">
    <property type="entry name" value="cNMP-bd_dom_sf"/>
</dbReference>
<evidence type="ECO:0000256" key="1">
    <source>
        <dbReference type="ARBA" id="ARBA00004141"/>
    </source>
</evidence>
<keyword evidence="3" id="KW-0812">Transmembrane</keyword>
<evidence type="ECO:0000256" key="7">
    <source>
        <dbReference type="ARBA" id="ARBA00023286"/>
    </source>
</evidence>
<dbReference type="SUPFAM" id="SSF51206">
    <property type="entry name" value="cAMP-binding domain-like"/>
    <property type="match status" value="1"/>
</dbReference>
<dbReference type="Pfam" id="PF00027">
    <property type="entry name" value="cNMP_binding"/>
    <property type="match status" value="1"/>
</dbReference>
<proteinExistence type="predicted"/>
<dbReference type="CDD" id="cd00038">
    <property type="entry name" value="CAP_ED"/>
    <property type="match status" value="1"/>
</dbReference>
<keyword evidence="6" id="KW-0472">Membrane</keyword>
<dbReference type="Proteomes" id="UP000054937">
    <property type="component" value="Unassembled WGS sequence"/>
</dbReference>
<dbReference type="InterPro" id="IPR000595">
    <property type="entry name" value="cNMP-bd_dom"/>
</dbReference>
<evidence type="ECO:0000256" key="5">
    <source>
        <dbReference type="ARBA" id="ARBA00023065"/>
    </source>
</evidence>
<dbReference type="PANTHER" id="PTHR45638:SF11">
    <property type="entry name" value="CYCLIC NUCLEOTIDE-GATED CATION CHANNEL SUBUNIT A"/>
    <property type="match status" value="1"/>
</dbReference>
<keyword evidence="4" id="KW-1133">Transmembrane helix</keyword>
<name>A0A0V0QQ68_PSEPJ</name>
<dbReference type="GO" id="GO:0044877">
    <property type="term" value="F:protein-containing complex binding"/>
    <property type="evidence" value="ECO:0007669"/>
    <property type="project" value="TreeGrafter"/>
</dbReference>